<dbReference type="InterPro" id="IPR003838">
    <property type="entry name" value="ABC3_permease_C"/>
</dbReference>
<protein>
    <recommendedName>
        <fullName evidence="8">ABC3 transporter permease C-terminal domain-containing protein</fullName>
    </recommendedName>
</protein>
<keyword evidence="2" id="KW-1003">Cell membrane</keyword>
<dbReference type="InterPro" id="IPR038766">
    <property type="entry name" value="Membrane_comp_ABC_pdt"/>
</dbReference>
<evidence type="ECO:0000256" key="1">
    <source>
        <dbReference type="ARBA" id="ARBA00004651"/>
    </source>
</evidence>
<feature type="transmembrane region" description="Helical" evidence="7">
    <location>
        <begin position="904"/>
        <end position="930"/>
    </location>
</feature>
<evidence type="ECO:0000313" key="9">
    <source>
        <dbReference type="EMBL" id="GLW56239.1"/>
    </source>
</evidence>
<name>A0A9W6PJV3_9ACTN</name>
<feature type="transmembrane region" description="Helical" evidence="7">
    <location>
        <begin position="445"/>
        <end position="468"/>
    </location>
</feature>
<sequence length="942" mass="97323">MKPSAWRAALRIARRDAARAKGRSALVLAMIALPVLGVAGVDVIARSTQLEPAEQAARTMGTAQASVTSTTPGGTVLQSPDGRESTSKVPEQGAAKTPAQQRSAATDPAQLLTELLPGAVLVPTGQYKSTTTTTAEGRMTTSVDEVDLTDPVWRGKLDVVEGSAPTRPDQLAATRKFLDRSGLRIGDRTAFRGLDSRPYTITGVVEDPADLGQTVLYGRPGAVFAPLAQADPASADSGQMNWTTWLVKLPADGRIDWPKVKELNEYGFSVASRAVLLHPPARSEVPFYAEQDRYSSGYVNKSVLAVAALVPGMALLEIVLLAGPAFAVGARRSRRQLGLLAAGGGDRSHVRAVVLAGGAVLGTGGAVLGLLGGTGLVALLRGPLEEYGGQRFGHFDVQPLDLLAVALVGLVTGLLAAVVPAVQASRQDVVEALTGRGGSKPANRIVAVLGAVMVAGGTGLALLCAVTNTAPVPGLLGGSVIAELGMLLCTPLLIGLFGRLGRHLPLSPRLALRDSVRNRGRTAPAVAAVMAAVAGAVAVGIYHASDVEQQRRDYRPSLPAGAVALLQGGRGEGDAARYATLRDTVEKDLGKLGERADVLGPTATPGACTTGYACGYVRALMAPEKRCPADDAITDEERRAATGDPRCVAMRSLPDELTSMFGDVLVGDPALLHNLLDLHDPAAEQALAAGKALVLRHDRVTGGKVTLRAEEEPTKAQIDAGDYRGTTRDVDVAAVEVDAPLPFATVVMSREAAQRAGLGVRSLGSLWRPAAAPSDGKVQKTSDHLGKLDDTVYLDVERGFQAERSVKMVGLTAFAALVALGAAGIATGLAAADSQQDLATLAAVGASGGIRRRLSGFQCGVIAAMGSVLGLLCGTVPAVALRLLEARNTQVWVNGTPVGHEDAVIAVPWADLAALLVGLPVVAVLLAALLTRSRVGLTRRAG</sequence>
<dbReference type="Proteomes" id="UP001165143">
    <property type="component" value="Unassembled WGS sequence"/>
</dbReference>
<evidence type="ECO:0000256" key="2">
    <source>
        <dbReference type="ARBA" id="ARBA00022475"/>
    </source>
</evidence>
<evidence type="ECO:0000259" key="8">
    <source>
        <dbReference type="Pfam" id="PF02687"/>
    </source>
</evidence>
<feature type="transmembrane region" description="Helical" evidence="7">
    <location>
        <begin position="400"/>
        <end position="424"/>
    </location>
</feature>
<evidence type="ECO:0000256" key="5">
    <source>
        <dbReference type="ARBA" id="ARBA00023136"/>
    </source>
</evidence>
<feature type="region of interest" description="Disordered" evidence="6">
    <location>
        <begin position="55"/>
        <end position="106"/>
    </location>
</feature>
<feature type="transmembrane region" description="Helical" evidence="7">
    <location>
        <begin position="861"/>
        <end position="884"/>
    </location>
</feature>
<accession>A0A9W6PJV3</accession>
<feature type="transmembrane region" description="Helical" evidence="7">
    <location>
        <begin position="480"/>
        <end position="501"/>
    </location>
</feature>
<dbReference type="PANTHER" id="PTHR30287">
    <property type="entry name" value="MEMBRANE COMPONENT OF PREDICTED ABC SUPERFAMILY METABOLITE UPTAKE TRANSPORTER"/>
    <property type="match status" value="1"/>
</dbReference>
<dbReference type="EMBL" id="BSRX01000025">
    <property type="protein sequence ID" value="GLW56239.1"/>
    <property type="molecule type" value="Genomic_DNA"/>
</dbReference>
<proteinExistence type="predicted"/>
<keyword evidence="4 7" id="KW-1133">Transmembrane helix</keyword>
<feature type="transmembrane region" description="Helical" evidence="7">
    <location>
        <begin position="350"/>
        <end position="380"/>
    </location>
</feature>
<dbReference type="Pfam" id="PF02687">
    <property type="entry name" value="FtsX"/>
    <property type="match status" value="1"/>
</dbReference>
<evidence type="ECO:0000256" key="4">
    <source>
        <dbReference type="ARBA" id="ARBA00022989"/>
    </source>
</evidence>
<comment type="caution">
    <text evidence="9">The sequence shown here is derived from an EMBL/GenBank/DDBJ whole genome shotgun (WGS) entry which is preliminary data.</text>
</comment>
<keyword evidence="3 7" id="KW-0812">Transmembrane</keyword>
<evidence type="ECO:0000256" key="7">
    <source>
        <dbReference type="SAM" id="Phobius"/>
    </source>
</evidence>
<dbReference type="OrthoDB" id="3405625at2"/>
<feature type="transmembrane region" description="Helical" evidence="7">
    <location>
        <begin position="522"/>
        <end position="542"/>
    </location>
</feature>
<dbReference type="RefSeq" id="WP_033251459.1">
    <property type="nucleotide sequence ID" value="NZ_BSRX01000025.1"/>
</dbReference>
<feature type="transmembrane region" description="Helical" evidence="7">
    <location>
        <begin position="303"/>
        <end position="329"/>
    </location>
</feature>
<reference evidence="9" key="1">
    <citation type="submission" date="2023-02" db="EMBL/GenBank/DDBJ databases">
        <title>Kitasatospora phosalacinea NBRC 14362.</title>
        <authorList>
            <person name="Ichikawa N."/>
            <person name="Sato H."/>
            <person name="Tonouchi N."/>
        </authorList>
    </citation>
    <scope>NUCLEOTIDE SEQUENCE</scope>
    <source>
        <strain evidence="9">NBRC 14362</strain>
    </source>
</reference>
<organism evidence="9 10">
    <name type="scientific">Kitasatospora phosalacinea</name>
    <dbReference type="NCBI Taxonomy" id="2065"/>
    <lineage>
        <taxon>Bacteria</taxon>
        <taxon>Bacillati</taxon>
        <taxon>Actinomycetota</taxon>
        <taxon>Actinomycetes</taxon>
        <taxon>Kitasatosporales</taxon>
        <taxon>Streptomycetaceae</taxon>
        <taxon>Kitasatospora</taxon>
    </lineage>
</organism>
<feature type="domain" description="ABC3 transporter permease C-terminal" evidence="8">
    <location>
        <begin position="312"/>
        <end position="428"/>
    </location>
</feature>
<evidence type="ECO:0000256" key="6">
    <source>
        <dbReference type="SAM" id="MobiDB-lite"/>
    </source>
</evidence>
<evidence type="ECO:0000256" key="3">
    <source>
        <dbReference type="ARBA" id="ARBA00022692"/>
    </source>
</evidence>
<gene>
    <name evidence="9" type="ORF">Kpho01_42500</name>
</gene>
<comment type="subcellular location">
    <subcellularLocation>
        <location evidence="1">Cell membrane</location>
        <topology evidence="1">Multi-pass membrane protein</topology>
    </subcellularLocation>
</comment>
<feature type="compositionally biased region" description="Polar residues" evidence="6">
    <location>
        <begin position="61"/>
        <end position="78"/>
    </location>
</feature>
<keyword evidence="5 7" id="KW-0472">Membrane</keyword>
<dbReference type="GO" id="GO:0005886">
    <property type="term" value="C:plasma membrane"/>
    <property type="evidence" value="ECO:0007669"/>
    <property type="project" value="UniProtKB-SubCell"/>
</dbReference>
<dbReference type="PANTHER" id="PTHR30287:SF2">
    <property type="entry name" value="BLL1001 PROTEIN"/>
    <property type="match status" value="1"/>
</dbReference>
<dbReference type="AlphaFoldDB" id="A0A9W6PJV3"/>
<feature type="transmembrane region" description="Helical" evidence="7">
    <location>
        <begin position="808"/>
        <end position="832"/>
    </location>
</feature>
<evidence type="ECO:0000313" key="10">
    <source>
        <dbReference type="Proteomes" id="UP001165143"/>
    </source>
</evidence>